<evidence type="ECO:0000313" key="5">
    <source>
        <dbReference type="EMBL" id="CBW25316.1"/>
    </source>
</evidence>
<evidence type="ECO:0000256" key="3">
    <source>
        <dbReference type="ARBA" id="ARBA00023239"/>
    </source>
</evidence>
<evidence type="ECO:0000313" key="6">
    <source>
        <dbReference type="Proteomes" id="UP000008963"/>
    </source>
</evidence>
<dbReference type="InterPro" id="IPR015813">
    <property type="entry name" value="Pyrv/PenolPyrv_kinase-like_dom"/>
</dbReference>
<dbReference type="SUPFAM" id="SSF51621">
    <property type="entry name" value="Phosphoenolpyruvate/pyruvate domain"/>
    <property type="match status" value="1"/>
</dbReference>
<evidence type="ECO:0000256" key="2">
    <source>
        <dbReference type="ARBA" id="ARBA00022723"/>
    </source>
</evidence>
<dbReference type="eggNOG" id="COG3836">
    <property type="taxonomic scope" value="Bacteria"/>
</dbReference>
<comment type="similarity">
    <text evidence="1">Belongs to the HpcH/HpaI aldolase family.</text>
</comment>
<name>E1X3X6_HALMS</name>
<protein>
    <submittedName>
        <fullName evidence="5">6 2,4-dihydroxyhept-2-ene-1,7-dioic acid aldolase</fullName>
        <ecNumber evidence="5">4.1.2.-</ecNumber>
    </submittedName>
</protein>
<dbReference type="KEGG" id="bmx:BMS_0399"/>
<dbReference type="InterPro" id="IPR005000">
    <property type="entry name" value="Aldolase/citrate-lyase_domain"/>
</dbReference>
<dbReference type="Proteomes" id="UP000008963">
    <property type="component" value="Chromosome"/>
</dbReference>
<dbReference type="PANTHER" id="PTHR30502:SF0">
    <property type="entry name" value="PHOSPHOENOLPYRUVATE CARBOXYLASE FAMILY PROTEIN"/>
    <property type="match status" value="1"/>
</dbReference>
<gene>
    <name evidence="5" type="primary">hpaI</name>
    <name evidence="5" type="synonym">hpcH</name>
    <name evidence="5" type="ordered locus">BMS_0399</name>
</gene>
<dbReference type="PANTHER" id="PTHR30502">
    <property type="entry name" value="2-KETO-3-DEOXY-L-RHAMNONATE ALDOLASE"/>
    <property type="match status" value="1"/>
</dbReference>
<dbReference type="AlphaFoldDB" id="E1X3X6"/>
<sequence length="268" mass="29886">MAHNVIKTGPMIKVKEELKSNNKISIGSWITIPNRIIAEIMKNAGYSWVCIDLEHTMITLEQAGDLIAAIDSKECSPLVRLSSNDSVLIKRVMDAGAHGVIVPMVKTKDDVLNAFESMHYPPLGKRGVGLARAQKYGVAFDDYQKWLLENSVLIAQIEHIDAVQNIKELLEMNELDGYIVGPYDLSASMGIAGEFDHPDFISVMKKIEDAIKKYNKPGGLHVVEPDTSKLKEVIEKGYRFIAYSVDMRMLDKSCREGVDLAYRVADES</sequence>
<dbReference type="GO" id="GO:0005737">
    <property type="term" value="C:cytoplasm"/>
    <property type="evidence" value="ECO:0007669"/>
    <property type="project" value="TreeGrafter"/>
</dbReference>
<dbReference type="HOGENOM" id="CLU_059964_4_1_7"/>
<dbReference type="STRING" id="862908.BMS_0399"/>
<keyword evidence="6" id="KW-1185">Reference proteome</keyword>
<organism evidence="5 6">
    <name type="scientific">Halobacteriovorax marinus (strain ATCC BAA-682 / DSM 15412 / SJ)</name>
    <name type="common">Bacteriovorax marinus</name>
    <dbReference type="NCBI Taxonomy" id="862908"/>
    <lineage>
        <taxon>Bacteria</taxon>
        <taxon>Pseudomonadati</taxon>
        <taxon>Bdellovibrionota</taxon>
        <taxon>Bacteriovoracia</taxon>
        <taxon>Bacteriovoracales</taxon>
        <taxon>Halobacteriovoraceae</taxon>
        <taxon>Halobacteriovorax</taxon>
    </lineage>
</organism>
<reference evidence="6" key="1">
    <citation type="journal article" date="2013" name="ISME J.">
        <title>A small predatory core genome in the divergent marine Bacteriovorax marinus SJ and the terrestrial Bdellovibrio bacteriovorus.</title>
        <authorList>
            <person name="Crossman L.C."/>
            <person name="Chen H."/>
            <person name="Cerdeno-Tarraga A.M."/>
            <person name="Brooks K."/>
            <person name="Quail M.A."/>
            <person name="Pineiro S.A."/>
            <person name="Hobley L."/>
            <person name="Sockett R.E."/>
            <person name="Bentley S.D."/>
            <person name="Parkhill J."/>
            <person name="Williams H.N."/>
            <person name="Stine O.C."/>
        </authorList>
    </citation>
    <scope>NUCLEOTIDE SEQUENCE [LARGE SCALE GENOMIC DNA]</scope>
    <source>
        <strain evidence="6">ATCC BAA-682 / DSM 15412 / SJ</strain>
    </source>
</reference>
<dbReference type="EC" id="4.1.2.-" evidence="5"/>
<proteinExistence type="inferred from homology"/>
<feature type="domain" description="HpcH/HpaI aldolase/citrate lyase" evidence="4">
    <location>
        <begin position="27"/>
        <end position="248"/>
    </location>
</feature>
<keyword evidence="3 5" id="KW-0456">Lyase</keyword>
<dbReference type="GO" id="GO:0016832">
    <property type="term" value="F:aldehyde-lyase activity"/>
    <property type="evidence" value="ECO:0007669"/>
    <property type="project" value="TreeGrafter"/>
</dbReference>
<keyword evidence="2" id="KW-0479">Metal-binding</keyword>
<accession>E1X3X6</accession>
<dbReference type="GO" id="GO:0046872">
    <property type="term" value="F:metal ion binding"/>
    <property type="evidence" value="ECO:0007669"/>
    <property type="project" value="UniProtKB-KW"/>
</dbReference>
<dbReference type="InterPro" id="IPR050251">
    <property type="entry name" value="HpcH-HpaI_aldolase"/>
</dbReference>
<dbReference type="InterPro" id="IPR040442">
    <property type="entry name" value="Pyrv_kinase-like_dom_sf"/>
</dbReference>
<dbReference type="Pfam" id="PF03328">
    <property type="entry name" value="HpcH_HpaI"/>
    <property type="match status" value="1"/>
</dbReference>
<evidence type="ECO:0000256" key="1">
    <source>
        <dbReference type="ARBA" id="ARBA00005568"/>
    </source>
</evidence>
<dbReference type="EMBL" id="FQ312005">
    <property type="protein sequence ID" value="CBW25316.1"/>
    <property type="molecule type" value="Genomic_DNA"/>
</dbReference>
<evidence type="ECO:0000259" key="4">
    <source>
        <dbReference type="Pfam" id="PF03328"/>
    </source>
</evidence>
<dbReference type="Gene3D" id="3.20.20.60">
    <property type="entry name" value="Phosphoenolpyruvate-binding domains"/>
    <property type="match status" value="1"/>
</dbReference>
<dbReference type="PATRIC" id="fig|862908.3.peg.382"/>